<dbReference type="CDD" id="cd13402">
    <property type="entry name" value="LT_TF-like"/>
    <property type="match status" value="1"/>
</dbReference>
<keyword evidence="1" id="KW-0175">Coiled coil</keyword>
<feature type="transmembrane region" description="Helical" evidence="2">
    <location>
        <begin position="499"/>
        <end position="521"/>
    </location>
</feature>
<evidence type="ECO:0000256" key="1">
    <source>
        <dbReference type="SAM" id="Coils"/>
    </source>
</evidence>
<dbReference type="Pfam" id="PF01464">
    <property type="entry name" value="SLT"/>
    <property type="match status" value="1"/>
</dbReference>
<dbReference type="InterPro" id="IPR008258">
    <property type="entry name" value="Transglycosylase_SLT_dom_1"/>
</dbReference>
<dbReference type="InterPro" id="IPR023346">
    <property type="entry name" value="Lysozyme-like_dom_sf"/>
</dbReference>
<feature type="domain" description="Tape measure protein N-terminal" evidence="4">
    <location>
        <begin position="243"/>
        <end position="438"/>
    </location>
</feature>
<keyword evidence="2" id="KW-0812">Transmembrane</keyword>
<evidence type="ECO:0000256" key="2">
    <source>
        <dbReference type="SAM" id="Phobius"/>
    </source>
</evidence>
<comment type="caution">
    <text evidence="5">The sequence shown here is derived from an EMBL/GenBank/DDBJ whole genome shotgun (WGS) entry which is preliminary data.</text>
</comment>
<feature type="transmembrane region" description="Helical" evidence="2">
    <location>
        <begin position="560"/>
        <end position="579"/>
    </location>
</feature>
<keyword evidence="2" id="KW-1133">Transmembrane helix</keyword>
<dbReference type="AlphaFoldDB" id="A0A2N3QHJ0"/>
<organism evidence="5 6">
    <name type="scientific">Bifidobacterium pseudolongum subsp. globosum</name>
    <dbReference type="NCBI Taxonomy" id="1690"/>
    <lineage>
        <taxon>Bacteria</taxon>
        <taxon>Bacillati</taxon>
        <taxon>Actinomycetota</taxon>
        <taxon>Actinomycetes</taxon>
        <taxon>Bifidobacteriales</taxon>
        <taxon>Bifidobacteriaceae</taxon>
        <taxon>Bifidobacterium</taxon>
    </lineage>
</organism>
<evidence type="ECO:0000259" key="3">
    <source>
        <dbReference type="Pfam" id="PF01464"/>
    </source>
</evidence>
<feature type="transmembrane region" description="Helical" evidence="2">
    <location>
        <begin position="533"/>
        <end position="554"/>
    </location>
</feature>
<sequence>MPGTAAWIDVIPNISQFGSKLVAGTTQAAQTAGRQAGNAFAEGMNGATNAVNPLKAQLDQLTDKAKTAATTVRHAKSDMAAADDQVRAATLRVEAAQARYNETLQRYGAGSSQALNAQARLATAQGTLAAKTRKQSEALDVLKAAQSGLTETQKQLTGAQQRYSTITERTTGTTTRATSVTGRFTAVLGEWRARAQQAASSADSLGERQRILSDISTRAAAKFAVVSQVFQSAWFAITSQVSGAVNRVDQLNNFPRVMANLGYSSRDASASITQIGKALDGLPSSTNAVAGMVQQLAPLTKNLHDATNIALAFNDALLAGGANTVVQSNAMMQYQQMLAAGKVDMAAWKSVEDAMPGQLNQLAKSLLGAGANSRQLYTAMQSGKISFQQFNDAVVQLDHKGGAHFSSFHKQAQDATGGIGTAMTNVKNRIQKAIADIIQSIGAPRISSAINKFSSGFETFGKAIAKQVKAVMPAVSPILHRLMGMVQSFTDFTVQHGPLVVHTLIAIAGAIAAFKVTSGVVGVVKVFRDLPGILGLAAHGVTVFGKAFSTALGFIKANPIIALISIVAMLIVQTIHWLNTTKQGHEVLKKTGEVFQNVANGIGKAWNWLAGMAKKVGTGISNAWQGLVNGFKTVGKWFKSVGDGIARVWDKIKTPIVNTVKIILAIALFPLVAAIRTIMWLHDKLAGPISRAWGKVSSAIRNAWKVINTHAIQPIKRGIKAVGDACNRLYTRYVRPAWDLITKRFNQFRAWLTRTFVKAFHNALDTLKRAMSNLRGGIQHVWDDITGVFHRAWQWIDRNVNAPFRRGMDSLGRSAQHMRDMVSHAWNAIKDAAATPVRFVVNTVYMHGIRKVWDDVADAVGLKSLELPAAHFANGTVVPGYAPGIDSVHAMIGAGEAVMVPEWVRAVGADNVYRWNSLARRGGVDAVRRDMGVPRFANGGIWHGVAHLAKTVGTRAVDWLHGVAGNVKDFLAGPGDWIKSHILGPVTKWLNGIGHGHWGQIIAQLPLHIVQAMIHKVGAWADSIKAKLGFGKGGAPAAGGTGGQYHGAVGGGVEQWRGTVLRVLKELHQPASWADTVLRRMNQESGGNPNAINNWDSNAAAGIPSQGLMQTIPPTFSAYAGPYASRGITDPLANIYAGCNYAINRYGSLAGMNRPGGYRDGGIIPELRPTLYDHGGVLPTGLTLVSNQTGHPETVLNRTPEQAYDNRPEVNFTVNIPADTDPYAQAAIWIREAEHTLR</sequence>
<gene>
    <name evidence="5" type="ORF">CQR46_0961</name>
</gene>
<evidence type="ECO:0000259" key="4">
    <source>
        <dbReference type="Pfam" id="PF20155"/>
    </source>
</evidence>
<feature type="domain" description="Transglycosylase SLT" evidence="3">
    <location>
        <begin position="1069"/>
        <end position="1148"/>
    </location>
</feature>
<dbReference type="SUPFAM" id="SSF57997">
    <property type="entry name" value="Tropomyosin"/>
    <property type="match status" value="1"/>
</dbReference>
<keyword evidence="2" id="KW-0472">Membrane</keyword>
<accession>A0A2N3QHJ0</accession>
<dbReference type="RefSeq" id="WP_101429855.1">
    <property type="nucleotide sequence ID" value="NZ_PCGZ01000005.1"/>
</dbReference>
<evidence type="ECO:0000313" key="6">
    <source>
        <dbReference type="Proteomes" id="UP000233730"/>
    </source>
</evidence>
<dbReference type="InterPro" id="IPR013491">
    <property type="entry name" value="Tape_meas_N"/>
</dbReference>
<dbReference type="Gene3D" id="1.10.287.1490">
    <property type="match status" value="1"/>
</dbReference>
<reference evidence="5 6" key="1">
    <citation type="submission" date="2017-10" db="EMBL/GenBank/DDBJ databases">
        <title>Bifidobacterium genomics.</title>
        <authorList>
            <person name="Lugli G.A."/>
            <person name="Milani C."/>
            <person name="Mancabelli L."/>
        </authorList>
    </citation>
    <scope>NUCLEOTIDE SEQUENCE [LARGE SCALE GENOMIC DNA]</scope>
    <source>
        <strain evidence="5 6">1524B</strain>
    </source>
</reference>
<dbReference type="Pfam" id="PF20155">
    <property type="entry name" value="TMP_3"/>
    <property type="match status" value="1"/>
</dbReference>
<proteinExistence type="predicted"/>
<dbReference type="NCBIfam" id="TIGR02675">
    <property type="entry name" value="tape_meas_nterm"/>
    <property type="match status" value="1"/>
</dbReference>
<evidence type="ECO:0000313" key="5">
    <source>
        <dbReference type="EMBL" id="PKU90765.1"/>
    </source>
</evidence>
<name>A0A2N3QHJ0_9BIFI</name>
<dbReference type="Proteomes" id="UP000233730">
    <property type="component" value="Unassembled WGS sequence"/>
</dbReference>
<protein>
    <submittedName>
        <fullName evidence="5">Transglycosylase SLT domain-containing protein</fullName>
    </submittedName>
</protein>
<dbReference type="SUPFAM" id="SSF53955">
    <property type="entry name" value="Lysozyme-like"/>
    <property type="match status" value="1"/>
</dbReference>
<feature type="transmembrane region" description="Helical" evidence="2">
    <location>
        <begin position="662"/>
        <end position="681"/>
    </location>
</feature>
<dbReference type="Gene3D" id="1.10.530.10">
    <property type="match status" value="1"/>
</dbReference>
<dbReference type="EMBL" id="PCGZ01000005">
    <property type="protein sequence ID" value="PKU90765.1"/>
    <property type="molecule type" value="Genomic_DNA"/>
</dbReference>
<feature type="coiled-coil region" evidence="1">
    <location>
        <begin position="79"/>
        <end position="106"/>
    </location>
</feature>